<keyword evidence="14" id="KW-0325">Glycoprotein</keyword>
<evidence type="ECO:0000256" key="11">
    <source>
        <dbReference type="ARBA" id="ARBA00022989"/>
    </source>
</evidence>
<dbReference type="GO" id="GO:0033612">
    <property type="term" value="F:receptor serine/threonine kinase binding"/>
    <property type="evidence" value="ECO:0007669"/>
    <property type="project" value="TreeGrafter"/>
</dbReference>
<evidence type="ECO:0000256" key="10">
    <source>
        <dbReference type="ARBA" id="ARBA00022840"/>
    </source>
</evidence>
<dbReference type="InterPro" id="IPR011009">
    <property type="entry name" value="Kinase-like_dom_sf"/>
</dbReference>
<keyword evidence="3" id="KW-0433">Leucine-rich repeat</keyword>
<dbReference type="AlphaFoldDB" id="A0A833VMT9"/>
<dbReference type="SUPFAM" id="SSF56112">
    <property type="entry name" value="Protein kinase-like (PK-like)"/>
    <property type="match status" value="1"/>
</dbReference>
<evidence type="ECO:0000256" key="2">
    <source>
        <dbReference type="ARBA" id="ARBA00009592"/>
    </source>
</evidence>
<dbReference type="GO" id="GO:0005886">
    <property type="term" value="C:plasma membrane"/>
    <property type="evidence" value="ECO:0007669"/>
    <property type="project" value="UniProtKB-SubCell"/>
</dbReference>
<keyword evidence="11 17" id="KW-1133">Transmembrane helix</keyword>
<organism evidence="19 20">
    <name type="scientific">Carex littledalei</name>
    <dbReference type="NCBI Taxonomy" id="544730"/>
    <lineage>
        <taxon>Eukaryota</taxon>
        <taxon>Viridiplantae</taxon>
        <taxon>Streptophyta</taxon>
        <taxon>Embryophyta</taxon>
        <taxon>Tracheophyta</taxon>
        <taxon>Spermatophyta</taxon>
        <taxon>Magnoliopsida</taxon>
        <taxon>Liliopsida</taxon>
        <taxon>Poales</taxon>
        <taxon>Cyperaceae</taxon>
        <taxon>Cyperoideae</taxon>
        <taxon>Cariceae</taxon>
        <taxon>Carex</taxon>
        <taxon>Carex subgen. Euthyceras</taxon>
    </lineage>
</organism>
<evidence type="ECO:0000256" key="6">
    <source>
        <dbReference type="ARBA" id="ARBA00022692"/>
    </source>
</evidence>
<keyword evidence="13 19" id="KW-0675">Receptor</keyword>
<evidence type="ECO:0000256" key="16">
    <source>
        <dbReference type="RuleBase" id="RU000304"/>
    </source>
</evidence>
<evidence type="ECO:0000256" key="8">
    <source>
        <dbReference type="ARBA" id="ARBA00022741"/>
    </source>
</evidence>
<sequence>MMIHDSEFTGILPKKLPQNLTRLDIYNNQFTGEIPSFPDRLQVFRASNNLLNGKLPSTFTNFPQLTELSLDNNQITGSIPYKILDMGFLTVLNLSHNQLFSSIPPTIGLLQMLTTLDLSGNNLSGSIPVELANLMLVFLNLSVNQLTGMVPSAFNVEPYAQSFLSNPGLCTSAKNVLDLPLCDKSGNAPNSPDEPNYSHDMDILNRSKRLSKVLIVLVVVGCAAFIGTAFSGLFIARKYRKRIKDNLDHESWKLTPFSSLDFTEFDILNGLAEENLIGRGGSGTVYKINLRNSTHGTLAVKKIWSGQRPEAKLEKQFQAEVQILGTMRHVNIVKLLCCIASTQTKLVVYEYMENSSLDRWLHGRGRMSKWMPLDWPTRPQIAIGAARGLCHMHHDCSPPVVHRDVKSSNILLTS</sequence>
<evidence type="ECO:0000313" key="19">
    <source>
        <dbReference type="EMBL" id="KAF3333375.1"/>
    </source>
</evidence>
<dbReference type="OrthoDB" id="4062651at2759"/>
<dbReference type="Pfam" id="PF00560">
    <property type="entry name" value="LRR_1"/>
    <property type="match status" value="4"/>
</dbReference>
<dbReference type="EMBL" id="SWLB01000010">
    <property type="protein sequence ID" value="KAF3333375.1"/>
    <property type="molecule type" value="Genomic_DNA"/>
</dbReference>
<keyword evidence="12 17" id="KW-0472">Membrane</keyword>
<evidence type="ECO:0000256" key="14">
    <source>
        <dbReference type="ARBA" id="ARBA00023180"/>
    </source>
</evidence>
<dbReference type="Gene3D" id="3.80.10.10">
    <property type="entry name" value="Ribonuclease Inhibitor"/>
    <property type="match status" value="1"/>
</dbReference>
<keyword evidence="10 15" id="KW-0067">ATP-binding</keyword>
<dbReference type="SUPFAM" id="SSF52058">
    <property type="entry name" value="L domain-like"/>
    <property type="match status" value="1"/>
</dbReference>
<keyword evidence="4" id="KW-1070">Brassinosteroid signaling pathway</keyword>
<accession>A0A833VMT9</accession>
<evidence type="ECO:0000256" key="9">
    <source>
        <dbReference type="ARBA" id="ARBA00022777"/>
    </source>
</evidence>
<dbReference type="GO" id="GO:0005524">
    <property type="term" value="F:ATP binding"/>
    <property type="evidence" value="ECO:0007669"/>
    <property type="project" value="UniProtKB-UniRule"/>
</dbReference>
<evidence type="ECO:0000313" key="20">
    <source>
        <dbReference type="Proteomes" id="UP000623129"/>
    </source>
</evidence>
<dbReference type="PANTHER" id="PTHR48056:SF29">
    <property type="entry name" value="RECEPTOR-LIKE PROTEIN KINASE HSL1"/>
    <property type="match status" value="1"/>
</dbReference>
<evidence type="ECO:0000256" key="17">
    <source>
        <dbReference type="SAM" id="Phobius"/>
    </source>
</evidence>
<dbReference type="PROSITE" id="PS51450">
    <property type="entry name" value="LRR"/>
    <property type="match status" value="2"/>
</dbReference>
<evidence type="ECO:0000256" key="12">
    <source>
        <dbReference type="ARBA" id="ARBA00023136"/>
    </source>
</evidence>
<dbReference type="PROSITE" id="PS00107">
    <property type="entry name" value="PROTEIN_KINASE_ATP"/>
    <property type="match status" value="1"/>
</dbReference>
<feature type="domain" description="Protein kinase" evidence="18">
    <location>
        <begin position="271"/>
        <end position="414"/>
    </location>
</feature>
<dbReference type="SMART" id="SM00220">
    <property type="entry name" value="S_TKc"/>
    <property type="match status" value="1"/>
</dbReference>
<dbReference type="InterPro" id="IPR032675">
    <property type="entry name" value="LRR_dom_sf"/>
</dbReference>
<feature type="binding site" evidence="15">
    <location>
        <position position="302"/>
    </location>
    <ligand>
        <name>ATP</name>
        <dbReference type="ChEBI" id="CHEBI:30616"/>
    </ligand>
</feature>
<comment type="subcellular location">
    <subcellularLocation>
        <location evidence="1">Cell membrane</location>
        <topology evidence="1">Single-pass membrane protein</topology>
    </subcellularLocation>
</comment>
<keyword evidence="16" id="KW-0723">Serine/threonine-protein kinase</keyword>
<comment type="similarity">
    <text evidence="2">Belongs to the RLP family.</text>
</comment>
<dbReference type="GO" id="GO:0009742">
    <property type="term" value="P:brassinosteroid mediated signaling pathway"/>
    <property type="evidence" value="ECO:0007669"/>
    <property type="project" value="UniProtKB-KW"/>
</dbReference>
<dbReference type="InterPro" id="IPR017441">
    <property type="entry name" value="Protein_kinase_ATP_BS"/>
</dbReference>
<dbReference type="InterPro" id="IPR001611">
    <property type="entry name" value="Leu-rich_rpt"/>
</dbReference>
<evidence type="ECO:0000256" key="1">
    <source>
        <dbReference type="ARBA" id="ARBA00004162"/>
    </source>
</evidence>
<keyword evidence="20" id="KW-1185">Reference proteome</keyword>
<evidence type="ECO:0000256" key="5">
    <source>
        <dbReference type="ARBA" id="ARBA00022679"/>
    </source>
</evidence>
<keyword evidence="8 15" id="KW-0547">Nucleotide-binding</keyword>
<dbReference type="Gene3D" id="1.10.510.10">
    <property type="entry name" value="Transferase(Phosphotransferase) domain 1"/>
    <property type="match status" value="1"/>
</dbReference>
<dbReference type="PROSITE" id="PS50011">
    <property type="entry name" value="PROTEIN_KINASE_DOM"/>
    <property type="match status" value="1"/>
</dbReference>
<evidence type="ECO:0000259" key="18">
    <source>
        <dbReference type="PROSITE" id="PS50011"/>
    </source>
</evidence>
<keyword evidence="5" id="KW-0808">Transferase</keyword>
<dbReference type="PANTHER" id="PTHR48056">
    <property type="entry name" value="LRR RECEPTOR-LIKE SERINE/THREONINE-PROTEIN KINASE-RELATED"/>
    <property type="match status" value="1"/>
</dbReference>
<dbReference type="Proteomes" id="UP000623129">
    <property type="component" value="Unassembled WGS sequence"/>
</dbReference>
<dbReference type="InterPro" id="IPR008271">
    <property type="entry name" value="Ser/Thr_kinase_AS"/>
</dbReference>
<evidence type="ECO:0000256" key="3">
    <source>
        <dbReference type="ARBA" id="ARBA00022614"/>
    </source>
</evidence>
<proteinExistence type="inferred from homology"/>
<reference evidence="19" key="1">
    <citation type="submission" date="2020-01" db="EMBL/GenBank/DDBJ databases">
        <title>Genome sequence of Kobresia littledalei, the first chromosome-level genome in the family Cyperaceae.</title>
        <authorList>
            <person name="Qu G."/>
        </authorList>
    </citation>
    <scope>NUCLEOTIDE SEQUENCE</scope>
    <source>
        <strain evidence="19">C.B.Clarke</strain>
        <tissue evidence="19">Leaf</tissue>
    </source>
</reference>
<evidence type="ECO:0000256" key="4">
    <source>
        <dbReference type="ARBA" id="ARBA00022626"/>
    </source>
</evidence>
<protein>
    <submittedName>
        <fullName evidence="19">Receptor-like protein kinase 5</fullName>
    </submittedName>
</protein>
<dbReference type="Pfam" id="PF00069">
    <property type="entry name" value="Pkinase"/>
    <property type="match status" value="1"/>
</dbReference>
<gene>
    <name evidence="19" type="ORF">FCM35_KLT01066</name>
</gene>
<dbReference type="InterPro" id="IPR000719">
    <property type="entry name" value="Prot_kinase_dom"/>
</dbReference>
<comment type="caution">
    <text evidence="19">The sequence shown here is derived from an EMBL/GenBank/DDBJ whole genome shotgun (WGS) entry which is preliminary data.</text>
</comment>
<evidence type="ECO:0000256" key="13">
    <source>
        <dbReference type="ARBA" id="ARBA00023170"/>
    </source>
</evidence>
<dbReference type="PROSITE" id="PS00108">
    <property type="entry name" value="PROTEIN_KINASE_ST"/>
    <property type="match status" value="1"/>
</dbReference>
<feature type="transmembrane region" description="Helical" evidence="17">
    <location>
        <begin position="213"/>
        <end position="236"/>
    </location>
</feature>
<comment type="similarity">
    <text evidence="16">Belongs to the protein kinase superfamily.</text>
</comment>
<dbReference type="GO" id="GO:0004674">
    <property type="term" value="F:protein serine/threonine kinase activity"/>
    <property type="evidence" value="ECO:0007669"/>
    <property type="project" value="UniProtKB-KW"/>
</dbReference>
<keyword evidence="7" id="KW-0677">Repeat</keyword>
<dbReference type="FunFam" id="3.80.10.10:FF:000111">
    <property type="entry name" value="LRR receptor-like serine/threonine-protein kinase ERECTA"/>
    <property type="match status" value="1"/>
</dbReference>
<dbReference type="InterPro" id="IPR050647">
    <property type="entry name" value="Plant_LRR-RLKs"/>
</dbReference>
<keyword evidence="6 17" id="KW-0812">Transmembrane</keyword>
<evidence type="ECO:0000256" key="15">
    <source>
        <dbReference type="PROSITE-ProRule" id="PRU10141"/>
    </source>
</evidence>
<name>A0A833VMT9_9POAL</name>
<keyword evidence="9 19" id="KW-0418">Kinase</keyword>
<evidence type="ECO:0000256" key="7">
    <source>
        <dbReference type="ARBA" id="ARBA00022737"/>
    </source>
</evidence>